<dbReference type="GO" id="GO:0017116">
    <property type="term" value="F:single-stranded DNA helicase activity"/>
    <property type="evidence" value="ECO:0007669"/>
    <property type="project" value="TreeGrafter"/>
</dbReference>
<dbReference type="GO" id="GO:0006310">
    <property type="term" value="P:DNA recombination"/>
    <property type="evidence" value="ECO:0007669"/>
    <property type="project" value="InterPro"/>
</dbReference>
<sequence>MATITGFIERIKFRNEDNGYTVLSVTDQNDGDEVIMVGTLAYAAEGDMIEASGHMTEHPVYGEQLQIESYEMKTPQDELSMERYLGSGAIKGIGAALAARIVRHFKADTFRVMEEEPERLSEVKGISEKMAMAIAEQVEDKKDMRQAMMFLQNYGITMNLAAKIYQQYGPSLYGIIRENPYRLADDIPGVGFKMADEIAERVGIFTDSDYRIKAGILYTLLQATGNGHTYLPQTELFAQASELLKVEPSSMEKHLMDMQIDRRVVVKQSEQGPVIYSSQYYYLELNAARMLHDLNIKGDTPETEIKENLKKVQEIQAQEARQTQDRQARNRENQTQADQSLANQAQEEQDNELQSQDSIRLDSLQEKAVYEAVNSGLLVITGGPGTGKTTTINTIIRYFEMEGMEILLAAPTGRAAKRMTEATGYEARTIHRMLELVPSGAPGGDSDKSGLGASGMHFDRNEENPLDADVIIIDEMSMVDISLMHSLLRAVNVGTRLILVGDVDQLPSVGPGNVLRDIIDSGCFNVVKLTNIFRQAAQSDIVVNAHKINAGERVDLAKRSNDFLFIRRDNPDAVISAAITLIQQKLPGYVHAQPFDIQVMTPMRKGALGVERLNQVLQNYLNPPDKSKKEREAGGIIYRVGDKVMQIKNNYQMEWEVCNQYGIPTDRGAGIFNGDVGIIREINEYAELLTVEFDEGKKIEYSFKQLEELELAYAITIHKSQGSEYPAVIIPMYNGPRMLMTRNLIYTAVTRARACVCLVGQPDAFYTMAANCVEQKRYSGLKVRIREIYELEG</sequence>
<evidence type="ECO:0000256" key="4">
    <source>
        <dbReference type="SAM" id="MobiDB-lite"/>
    </source>
</evidence>
<dbReference type="InterPro" id="IPR055446">
    <property type="entry name" value="RecD2_N_OB"/>
</dbReference>
<feature type="domain" description="Helix-hairpin-helix DNA-binding motif class 1" evidence="5">
    <location>
        <begin position="118"/>
        <end position="137"/>
    </location>
</feature>
<feature type="domain" description="Helix-hairpin-helix DNA-binding motif class 1" evidence="5">
    <location>
        <begin position="89"/>
        <end position="104"/>
    </location>
</feature>
<dbReference type="Gene3D" id="1.10.10.2220">
    <property type="match status" value="1"/>
</dbReference>
<evidence type="ECO:0000313" key="8">
    <source>
        <dbReference type="EMBL" id="NSJ49169.1"/>
    </source>
</evidence>
<keyword evidence="9" id="KW-1185">Reference proteome</keyword>
<dbReference type="GO" id="GO:0016787">
    <property type="term" value="F:hydrolase activity"/>
    <property type="evidence" value="ECO:0007669"/>
    <property type="project" value="UniProtKB-KW"/>
</dbReference>
<keyword evidence="3" id="KW-0238">DNA-binding</keyword>
<evidence type="ECO:0000259" key="6">
    <source>
        <dbReference type="SMART" id="SM00382"/>
    </source>
</evidence>
<reference evidence="8" key="2">
    <citation type="submission" date="2020-02" db="EMBL/GenBank/DDBJ databases">
        <authorList>
            <person name="Littmann E."/>
            <person name="Sorbara M."/>
        </authorList>
    </citation>
    <scope>NUCLEOTIDE SEQUENCE</scope>
    <source>
        <strain evidence="8">MSK.1.17</strain>
    </source>
</reference>
<keyword evidence="2 3" id="KW-0067">ATP-binding</keyword>
<dbReference type="CDD" id="cd18809">
    <property type="entry name" value="SF1_C_RecD"/>
    <property type="match status" value="1"/>
</dbReference>
<dbReference type="EMBL" id="JAKNGE010000017">
    <property type="protein sequence ID" value="MCG4746614.1"/>
    <property type="molecule type" value="Genomic_DNA"/>
</dbReference>
<dbReference type="InterPro" id="IPR010994">
    <property type="entry name" value="RuvA_2-like"/>
</dbReference>
<comment type="caution">
    <text evidence="7">The sequence shown here is derived from an EMBL/GenBank/DDBJ whole genome shotgun (WGS) entry which is preliminary data.</text>
</comment>
<feature type="compositionally biased region" description="Polar residues" evidence="4">
    <location>
        <begin position="333"/>
        <end position="356"/>
    </location>
</feature>
<dbReference type="InterPro" id="IPR027417">
    <property type="entry name" value="P-loop_NTPase"/>
</dbReference>
<dbReference type="Proteomes" id="UP000669239">
    <property type="component" value="Unassembled WGS sequence"/>
</dbReference>
<dbReference type="Gene3D" id="3.40.50.300">
    <property type="entry name" value="P-loop containing nucleotide triphosphate hydrolases"/>
    <property type="match status" value="2"/>
</dbReference>
<dbReference type="Pfam" id="PF23139">
    <property type="entry name" value="OB_YrrC"/>
    <property type="match status" value="1"/>
</dbReference>
<feature type="domain" description="Helix-hairpin-helix DNA-binding motif class 1" evidence="5">
    <location>
        <begin position="182"/>
        <end position="201"/>
    </location>
</feature>
<dbReference type="Pfam" id="PF14490">
    <property type="entry name" value="HHH_RecD2"/>
    <property type="match status" value="1"/>
</dbReference>
<protein>
    <recommendedName>
        <fullName evidence="3">ATP-dependent RecD2 DNA helicase</fullName>
        <ecNumber evidence="3">5.6.2.3</ecNumber>
    </recommendedName>
    <alternativeName>
        <fullName evidence="3">DNA 5'-3' helicase subunit RecD2</fullName>
    </alternativeName>
</protein>
<feature type="region of interest" description="Disordered" evidence="4">
    <location>
        <begin position="316"/>
        <end position="356"/>
    </location>
</feature>
<dbReference type="InterPro" id="IPR006345">
    <property type="entry name" value="RecD2"/>
</dbReference>
<dbReference type="InterPro" id="IPR003593">
    <property type="entry name" value="AAA+_ATPase"/>
</dbReference>
<keyword evidence="3" id="KW-0378">Hydrolase</keyword>
<dbReference type="SMART" id="SM00382">
    <property type="entry name" value="AAA"/>
    <property type="match status" value="1"/>
</dbReference>
<dbReference type="Gene3D" id="2.30.30.940">
    <property type="match status" value="1"/>
</dbReference>
<evidence type="ECO:0000256" key="1">
    <source>
        <dbReference type="ARBA" id="ARBA00022741"/>
    </source>
</evidence>
<evidence type="ECO:0000313" key="9">
    <source>
        <dbReference type="Proteomes" id="UP000669239"/>
    </source>
</evidence>
<feature type="region of interest" description="Disordered" evidence="4">
    <location>
        <begin position="437"/>
        <end position="457"/>
    </location>
</feature>
<feature type="domain" description="AAA+ ATPase" evidence="6">
    <location>
        <begin position="374"/>
        <end position="570"/>
    </location>
</feature>
<dbReference type="Pfam" id="PF18335">
    <property type="entry name" value="SH3_13"/>
    <property type="match status" value="1"/>
</dbReference>
<comment type="function">
    <text evidence="3">DNA-dependent ATPase and ATP-dependent 5'-3' DNA helicase. Has no activity on blunt DNA or DNA with 3'-overhangs, requires at least 10 bases of 5'-ssDNA for helicase activity.</text>
</comment>
<dbReference type="Gene3D" id="1.10.150.20">
    <property type="entry name" value="5' to 3' exonuclease, C-terminal subdomain"/>
    <property type="match status" value="1"/>
</dbReference>
<dbReference type="SUPFAM" id="SSF47781">
    <property type="entry name" value="RuvA domain 2-like"/>
    <property type="match status" value="1"/>
</dbReference>
<dbReference type="InterPro" id="IPR003583">
    <property type="entry name" value="Hlx-hairpin-Hlx_DNA-bd_motif"/>
</dbReference>
<dbReference type="GO" id="GO:0003677">
    <property type="term" value="F:DNA binding"/>
    <property type="evidence" value="ECO:0007669"/>
    <property type="project" value="UniProtKB-UniRule"/>
</dbReference>
<dbReference type="InterPro" id="IPR027785">
    <property type="entry name" value="UvrD-like_helicase_C"/>
</dbReference>
<dbReference type="CDD" id="cd17933">
    <property type="entry name" value="DEXSc_RecD-like"/>
    <property type="match status" value="1"/>
</dbReference>
<dbReference type="Pfam" id="PF13538">
    <property type="entry name" value="UvrD_C_2"/>
    <property type="match status" value="1"/>
</dbReference>
<dbReference type="PANTHER" id="PTHR43788">
    <property type="entry name" value="DNA2/NAM7 HELICASE FAMILY MEMBER"/>
    <property type="match status" value="1"/>
</dbReference>
<reference evidence="8 9" key="1">
    <citation type="journal article" date="2020" name="Cell Host Microbe">
        <title>Functional and Genomic Variation between Human-Derived Isolates of Lachnospiraceae Reveals Inter- and Intra-Species Diversity.</title>
        <authorList>
            <person name="Sorbara M.T."/>
            <person name="Littmann E.R."/>
            <person name="Fontana E."/>
            <person name="Moody T.U."/>
            <person name="Kohout C.E."/>
            <person name="Gjonbalaj M."/>
            <person name="Eaton V."/>
            <person name="Seok R."/>
            <person name="Leiner I.M."/>
            <person name="Pamer E.G."/>
        </authorList>
    </citation>
    <scope>NUCLEOTIDE SEQUENCE [LARGE SCALE GENOMIC DNA]</scope>
    <source>
        <strain evidence="8 9">MSK.1.17</strain>
    </source>
</reference>
<evidence type="ECO:0000313" key="7">
    <source>
        <dbReference type="EMBL" id="MCG4746614.1"/>
    </source>
</evidence>
<evidence type="ECO:0000256" key="2">
    <source>
        <dbReference type="ARBA" id="ARBA00022840"/>
    </source>
</evidence>
<evidence type="ECO:0000313" key="10">
    <source>
        <dbReference type="Proteomes" id="UP001299608"/>
    </source>
</evidence>
<keyword evidence="3" id="KW-0413">Isomerase</keyword>
<proteinExistence type="inferred from homology"/>
<dbReference type="EC" id="5.6.2.3" evidence="3"/>
<dbReference type="Proteomes" id="UP001299608">
    <property type="component" value="Unassembled WGS sequence"/>
</dbReference>
<dbReference type="RefSeq" id="WP_165641840.1">
    <property type="nucleotide sequence ID" value="NZ_CAXTHN010000087.1"/>
</dbReference>
<feature type="binding site" evidence="3">
    <location>
        <begin position="385"/>
        <end position="389"/>
    </location>
    <ligand>
        <name>ATP</name>
        <dbReference type="ChEBI" id="CHEBI:30616"/>
    </ligand>
</feature>
<dbReference type="EMBL" id="JAAITT010000013">
    <property type="protein sequence ID" value="NSJ49169.1"/>
    <property type="molecule type" value="Genomic_DNA"/>
</dbReference>
<dbReference type="InterPro" id="IPR029493">
    <property type="entry name" value="RecD2-like_HHH"/>
</dbReference>
<dbReference type="GO" id="GO:0005524">
    <property type="term" value="F:ATP binding"/>
    <property type="evidence" value="ECO:0007669"/>
    <property type="project" value="UniProtKB-UniRule"/>
</dbReference>
<comment type="catalytic activity">
    <reaction evidence="3">
        <text>ATP + H2O = ADP + phosphate + H(+)</text>
        <dbReference type="Rhea" id="RHEA:13065"/>
        <dbReference type="ChEBI" id="CHEBI:15377"/>
        <dbReference type="ChEBI" id="CHEBI:15378"/>
        <dbReference type="ChEBI" id="CHEBI:30616"/>
        <dbReference type="ChEBI" id="CHEBI:43474"/>
        <dbReference type="ChEBI" id="CHEBI:456216"/>
        <dbReference type="EC" id="5.6.2.3"/>
    </reaction>
</comment>
<feature type="compositionally biased region" description="Basic and acidic residues" evidence="4">
    <location>
        <begin position="322"/>
        <end position="332"/>
    </location>
</feature>
<dbReference type="Pfam" id="PF14520">
    <property type="entry name" value="HHH_5"/>
    <property type="match status" value="1"/>
</dbReference>
<dbReference type="InterPro" id="IPR041451">
    <property type="entry name" value="RecD2_SH13"/>
</dbReference>
<dbReference type="SMART" id="SM00278">
    <property type="entry name" value="HhH1"/>
    <property type="match status" value="3"/>
</dbReference>
<dbReference type="Pfam" id="PF13245">
    <property type="entry name" value="AAA_19"/>
    <property type="match status" value="1"/>
</dbReference>
<dbReference type="SUPFAM" id="SSF52540">
    <property type="entry name" value="P-loop containing nucleoside triphosphate hydrolases"/>
    <property type="match status" value="1"/>
</dbReference>
<name>A0AAW5BUZ9_9FIRM</name>
<keyword evidence="3" id="KW-0347">Helicase</keyword>
<gene>
    <name evidence="3" type="primary">recD2</name>
    <name evidence="8" type="ORF">G5B36_10710</name>
    <name evidence="7" type="ORF">L0N08_14425</name>
</gene>
<organism evidence="7 10">
    <name type="scientific">Enterocloster aldenensis</name>
    <dbReference type="NCBI Taxonomy" id="358742"/>
    <lineage>
        <taxon>Bacteria</taxon>
        <taxon>Bacillati</taxon>
        <taxon>Bacillota</taxon>
        <taxon>Clostridia</taxon>
        <taxon>Lachnospirales</taxon>
        <taxon>Lachnospiraceae</taxon>
        <taxon>Enterocloster</taxon>
    </lineage>
</organism>
<dbReference type="InterPro" id="IPR050534">
    <property type="entry name" value="Coronavir_polyprotein_1ab"/>
</dbReference>
<keyword evidence="1 3" id="KW-0547">Nucleotide-binding</keyword>
<accession>A0AAW5BUZ9</accession>
<dbReference type="GO" id="GO:0009338">
    <property type="term" value="C:exodeoxyribonuclease V complex"/>
    <property type="evidence" value="ECO:0007669"/>
    <property type="project" value="TreeGrafter"/>
</dbReference>
<dbReference type="AlphaFoldDB" id="A0AAW5BUZ9"/>
<dbReference type="GO" id="GO:0006281">
    <property type="term" value="P:DNA repair"/>
    <property type="evidence" value="ECO:0007669"/>
    <property type="project" value="InterPro"/>
</dbReference>
<evidence type="ECO:0000256" key="3">
    <source>
        <dbReference type="HAMAP-Rule" id="MF_01488"/>
    </source>
</evidence>
<comment type="similarity">
    <text evidence="3">Belongs to the RecD family. RecD2 subfamily.</text>
</comment>
<dbReference type="PANTHER" id="PTHR43788:SF6">
    <property type="entry name" value="DNA HELICASE B"/>
    <property type="match status" value="1"/>
</dbReference>
<dbReference type="HAMAP" id="MF_01488">
    <property type="entry name" value="RecD2"/>
    <property type="match status" value="1"/>
</dbReference>
<reference evidence="7" key="3">
    <citation type="submission" date="2022-01" db="EMBL/GenBank/DDBJ databases">
        <title>Collection of gut derived symbiotic bacterial strains cultured from healthy donors.</title>
        <authorList>
            <person name="Lin H."/>
            <person name="Kohout C."/>
            <person name="Waligurski E."/>
            <person name="Pamer E.G."/>
        </authorList>
    </citation>
    <scope>NUCLEOTIDE SEQUENCE</scope>
    <source>
        <strain evidence="7">DFI.6.55</strain>
    </source>
</reference>
<dbReference type="GO" id="GO:0043139">
    <property type="term" value="F:5'-3' DNA helicase activity"/>
    <property type="evidence" value="ECO:0007669"/>
    <property type="project" value="UniProtKB-UniRule"/>
</dbReference>
<evidence type="ECO:0000259" key="5">
    <source>
        <dbReference type="SMART" id="SM00278"/>
    </source>
</evidence>